<keyword evidence="2" id="KW-1133">Transmembrane helix</keyword>
<name>A0A210QDE7_MIZYE</name>
<protein>
    <recommendedName>
        <fullName evidence="6">Cadherin domain-containing protein</fullName>
    </recommendedName>
</protein>
<evidence type="ECO:0008006" key="6">
    <source>
        <dbReference type="Google" id="ProtNLM"/>
    </source>
</evidence>
<dbReference type="EMBL" id="NEDP02004099">
    <property type="protein sequence ID" value="OWF46742.1"/>
    <property type="molecule type" value="Genomic_DNA"/>
</dbReference>
<comment type="caution">
    <text evidence="4">The sequence shown here is derived from an EMBL/GenBank/DDBJ whole genome shotgun (WGS) entry which is preliminary data.</text>
</comment>
<feature type="signal peptide" evidence="3">
    <location>
        <begin position="1"/>
        <end position="22"/>
    </location>
</feature>
<dbReference type="AlphaFoldDB" id="A0A210QDE7"/>
<evidence type="ECO:0000256" key="1">
    <source>
        <dbReference type="SAM" id="MobiDB-lite"/>
    </source>
</evidence>
<evidence type="ECO:0000256" key="3">
    <source>
        <dbReference type="SAM" id="SignalP"/>
    </source>
</evidence>
<reference evidence="4 5" key="1">
    <citation type="journal article" date="2017" name="Nat. Ecol. Evol.">
        <title>Scallop genome provides insights into evolution of bilaterian karyotype and development.</title>
        <authorList>
            <person name="Wang S."/>
            <person name="Zhang J."/>
            <person name="Jiao W."/>
            <person name="Li J."/>
            <person name="Xun X."/>
            <person name="Sun Y."/>
            <person name="Guo X."/>
            <person name="Huan P."/>
            <person name="Dong B."/>
            <person name="Zhang L."/>
            <person name="Hu X."/>
            <person name="Sun X."/>
            <person name="Wang J."/>
            <person name="Zhao C."/>
            <person name="Wang Y."/>
            <person name="Wang D."/>
            <person name="Huang X."/>
            <person name="Wang R."/>
            <person name="Lv J."/>
            <person name="Li Y."/>
            <person name="Zhang Z."/>
            <person name="Liu B."/>
            <person name="Lu W."/>
            <person name="Hui Y."/>
            <person name="Liang J."/>
            <person name="Zhou Z."/>
            <person name="Hou R."/>
            <person name="Li X."/>
            <person name="Liu Y."/>
            <person name="Li H."/>
            <person name="Ning X."/>
            <person name="Lin Y."/>
            <person name="Zhao L."/>
            <person name="Xing Q."/>
            <person name="Dou J."/>
            <person name="Li Y."/>
            <person name="Mao J."/>
            <person name="Guo H."/>
            <person name="Dou H."/>
            <person name="Li T."/>
            <person name="Mu C."/>
            <person name="Jiang W."/>
            <person name="Fu Q."/>
            <person name="Fu X."/>
            <person name="Miao Y."/>
            <person name="Liu J."/>
            <person name="Yu Q."/>
            <person name="Li R."/>
            <person name="Liao H."/>
            <person name="Li X."/>
            <person name="Kong Y."/>
            <person name="Jiang Z."/>
            <person name="Chourrout D."/>
            <person name="Li R."/>
            <person name="Bao Z."/>
        </authorList>
    </citation>
    <scope>NUCLEOTIDE SEQUENCE [LARGE SCALE GENOMIC DNA]</scope>
    <source>
        <strain evidence="4 5">PY_sf001</strain>
    </source>
</reference>
<keyword evidence="2" id="KW-0812">Transmembrane</keyword>
<evidence type="ECO:0000313" key="5">
    <source>
        <dbReference type="Proteomes" id="UP000242188"/>
    </source>
</evidence>
<dbReference type="Proteomes" id="UP000242188">
    <property type="component" value="Unassembled WGS sequence"/>
</dbReference>
<proteinExistence type="predicted"/>
<accession>A0A210QDE7</accession>
<feature type="region of interest" description="Disordered" evidence="1">
    <location>
        <begin position="192"/>
        <end position="218"/>
    </location>
</feature>
<evidence type="ECO:0000313" key="4">
    <source>
        <dbReference type="EMBL" id="OWF46742.1"/>
    </source>
</evidence>
<gene>
    <name evidence="4" type="ORF">KP79_PYT21238</name>
</gene>
<dbReference type="OrthoDB" id="6151226at2759"/>
<keyword evidence="5" id="KW-1185">Reference proteome</keyword>
<feature type="transmembrane region" description="Helical" evidence="2">
    <location>
        <begin position="159"/>
        <end position="181"/>
    </location>
</feature>
<organism evidence="4 5">
    <name type="scientific">Mizuhopecten yessoensis</name>
    <name type="common">Japanese scallop</name>
    <name type="synonym">Patinopecten yessoensis</name>
    <dbReference type="NCBI Taxonomy" id="6573"/>
    <lineage>
        <taxon>Eukaryota</taxon>
        <taxon>Metazoa</taxon>
        <taxon>Spiralia</taxon>
        <taxon>Lophotrochozoa</taxon>
        <taxon>Mollusca</taxon>
        <taxon>Bivalvia</taxon>
        <taxon>Autobranchia</taxon>
        <taxon>Pteriomorphia</taxon>
        <taxon>Pectinida</taxon>
        <taxon>Pectinoidea</taxon>
        <taxon>Pectinidae</taxon>
        <taxon>Mizuhopecten</taxon>
    </lineage>
</organism>
<sequence>MAFFKLLHLTVAIMCRCLFVSGNIPYTNYEYEIDTIPSDIKEGYVLPDAQHGSMVRLHSIENDIRKGVDTEYIRLDVKGNIIGVNESFLVVGTDAFMIDDDNFLVVNNSEDIETSTEVIFNVFLVSESDHKILSNALPLAVHRDKRVEDKSVKEYSSGAAIFAGVLVLFIVFMALLIPLVIRAKRRLQEGKHPFKLGSHPSTANLNTDEVLGIPPKDSSEPNWYNNTVFNYEDEVRREKSEFTHDIIAIGDRDKVDSLQLNKKQLEEIKPTQTEEKSEENGVKGILKNGTNHIKTTATIETTESKL</sequence>
<feature type="region of interest" description="Disordered" evidence="1">
    <location>
        <begin position="269"/>
        <end position="289"/>
    </location>
</feature>
<feature type="compositionally biased region" description="Basic and acidic residues" evidence="1">
    <location>
        <begin position="269"/>
        <end position="281"/>
    </location>
</feature>
<keyword evidence="2" id="KW-0472">Membrane</keyword>
<evidence type="ECO:0000256" key="2">
    <source>
        <dbReference type="SAM" id="Phobius"/>
    </source>
</evidence>
<keyword evidence="3" id="KW-0732">Signal</keyword>
<feature type="chain" id="PRO_5012668094" description="Cadherin domain-containing protein" evidence="3">
    <location>
        <begin position="23"/>
        <end position="306"/>
    </location>
</feature>